<dbReference type="Pfam" id="PF00547">
    <property type="entry name" value="Urease_gamma"/>
    <property type="match status" value="1"/>
</dbReference>
<dbReference type="GO" id="GO:0009039">
    <property type="term" value="F:urease activity"/>
    <property type="evidence" value="ECO:0007669"/>
    <property type="project" value="UniProtKB-EC"/>
</dbReference>
<dbReference type="Gene3D" id="2.10.150.10">
    <property type="entry name" value="Urease, beta subunit"/>
    <property type="match status" value="1"/>
</dbReference>
<comment type="catalytic activity">
    <reaction evidence="4">
        <text>urea + 2 H2O + H(+) = hydrogencarbonate + 2 NH4(+)</text>
        <dbReference type="Rhea" id="RHEA:20557"/>
        <dbReference type="ChEBI" id="CHEBI:15377"/>
        <dbReference type="ChEBI" id="CHEBI:15378"/>
        <dbReference type="ChEBI" id="CHEBI:16199"/>
        <dbReference type="ChEBI" id="CHEBI:17544"/>
        <dbReference type="ChEBI" id="CHEBI:28938"/>
        <dbReference type="EC" id="3.5.1.5"/>
    </reaction>
</comment>
<dbReference type="RefSeq" id="WP_078760110.1">
    <property type="nucleotide sequence ID" value="NZ_FUWS01000002.1"/>
</dbReference>
<dbReference type="OrthoDB" id="9797217at2"/>
<dbReference type="UniPathway" id="UPA00258">
    <property type="reaction ID" value="UER00370"/>
</dbReference>
<dbReference type="InterPro" id="IPR002026">
    <property type="entry name" value="Urease_gamma/gamma-beta_su"/>
</dbReference>
<dbReference type="EMBL" id="FUWS01000002">
    <property type="protein sequence ID" value="SJZ54268.1"/>
    <property type="molecule type" value="Genomic_DNA"/>
</dbReference>
<evidence type="ECO:0000256" key="2">
    <source>
        <dbReference type="ARBA" id="ARBA00012934"/>
    </source>
</evidence>
<dbReference type="Proteomes" id="UP000190637">
    <property type="component" value="Unassembled WGS sequence"/>
</dbReference>
<protein>
    <recommendedName>
        <fullName evidence="2">urease</fullName>
        <ecNumber evidence="2">3.5.1.5</ecNumber>
    </recommendedName>
</protein>
<evidence type="ECO:0000256" key="4">
    <source>
        <dbReference type="ARBA" id="ARBA00047778"/>
    </source>
</evidence>
<feature type="region of interest" description="Disordered" evidence="5">
    <location>
        <begin position="211"/>
        <end position="235"/>
    </location>
</feature>
<dbReference type="GO" id="GO:0035550">
    <property type="term" value="C:urease complex"/>
    <property type="evidence" value="ECO:0007669"/>
    <property type="project" value="InterPro"/>
</dbReference>
<dbReference type="PANTHER" id="PTHR33569:SF1">
    <property type="entry name" value="UREASE"/>
    <property type="match status" value="1"/>
</dbReference>
<dbReference type="CDD" id="cd00390">
    <property type="entry name" value="Urease_gamma"/>
    <property type="match status" value="1"/>
</dbReference>
<dbReference type="STRING" id="1122192.SAMN02745673_00683"/>
<dbReference type="NCBIfam" id="NF009712">
    <property type="entry name" value="PRK13241.1"/>
    <property type="match status" value="1"/>
</dbReference>
<dbReference type="NCBIfam" id="TIGR00193">
    <property type="entry name" value="urease_gam"/>
    <property type="match status" value="1"/>
</dbReference>
<name>A0A1T4LI28_9ACTN</name>
<dbReference type="InterPro" id="IPR002019">
    <property type="entry name" value="Urease_beta-like"/>
</dbReference>
<evidence type="ECO:0000313" key="7">
    <source>
        <dbReference type="Proteomes" id="UP000190637"/>
    </source>
</evidence>
<keyword evidence="3" id="KW-0378">Hydrolase</keyword>
<evidence type="ECO:0000256" key="3">
    <source>
        <dbReference type="ARBA" id="ARBA00022801"/>
    </source>
</evidence>
<evidence type="ECO:0000256" key="5">
    <source>
        <dbReference type="SAM" id="MobiDB-lite"/>
    </source>
</evidence>
<reference evidence="6 7" key="1">
    <citation type="submission" date="2017-02" db="EMBL/GenBank/DDBJ databases">
        <authorList>
            <person name="Peterson S.W."/>
        </authorList>
    </citation>
    <scope>NUCLEOTIDE SEQUENCE [LARGE SCALE GENOMIC DNA]</scope>
    <source>
        <strain evidence="6 7">DSM 45154</strain>
    </source>
</reference>
<evidence type="ECO:0000313" key="6">
    <source>
        <dbReference type="EMBL" id="SJZ54268.1"/>
    </source>
</evidence>
<dbReference type="InterPro" id="IPR050069">
    <property type="entry name" value="Urease_subunit"/>
</dbReference>
<dbReference type="Gene3D" id="3.30.280.10">
    <property type="entry name" value="Urease, gamma-like subunit"/>
    <property type="match status" value="1"/>
</dbReference>
<comment type="pathway">
    <text evidence="1">Nitrogen metabolism; urea degradation; CO(2) and NH(3) from urea (urease route): step 1/1.</text>
</comment>
<dbReference type="AlphaFoldDB" id="A0A1T4LI28"/>
<organism evidence="6 7">
    <name type="scientific">Marinactinospora thermotolerans DSM 45154</name>
    <dbReference type="NCBI Taxonomy" id="1122192"/>
    <lineage>
        <taxon>Bacteria</taxon>
        <taxon>Bacillati</taxon>
        <taxon>Actinomycetota</taxon>
        <taxon>Actinomycetes</taxon>
        <taxon>Streptosporangiales</taxon>
        <taxon>Nocardiopsidaceae</taxon>
        <taxon>Marinactinospora</taxon>
    </lineage>
</organism>
<accession>A0A1T4LI28</accession>
<dbReference type="InterPro" id="IPR036463">
    <property type="entry name" value="Urease_gamma_sf"/>
</dbReference>
<dbReference type="GO" id="GO:0043419">
    <property type="term" value="P:urea catabolic process"/>
    <property type="evidence" value="ECO:0007669"/>
    <property type="project" value="UniProtKB-UniPathway"/>
</dbReference>
<proteinExistence type="predicted"/>
<evidence type="ECO:0000256" key="1">
    <source>
        <dbReference type="ARBA" id="ARBA00004897"/>
    </source>
</evidence>
<dbReference type="Pfam" id="PF00699">
    <property type="entry name" value="Urease_beta"/>
    <property type="match status" value="1"/>
</dbReference>
<dbReference type="PANTHER" id="PTHR33569">
    <property type="entry name" value="UREASE"/>
    <property type="match status" value="1"/>
</dbReference>
<dbReference type="SUPFAM" id="SSF51278">
    <property type="entry name" value="Urease, beta-subunit"/>
    <property type="match status" value="1"/>
</dbReference>
<dbReference type="EC" id="3.5.1.5" evidence="2"/>
<dbReference type="InterPro" id="IPR036461">
    <property type="entry name" value="Urease_betasu_sf"/>
</dbReference>
<dbReference type="SUPFAM" id="SSF54111">
    <property type="entry name" value="Urease, gamma-subunit"/>
    <property type="match status" value="1"/>
</dbReference>
<gene>
    <name evidence="6" type="ORF">SAMN02745673_00683</name>
</gene>
<keyword evidence="7" id="KW-1185">Reference proteome</keyword>
<dbReference type="GO" id="GO:0016151">
    <property type="term" value="F:nickel cation binding"/>
    <property type="evidence" value="ECO:0007669"/>
    <property type="project" value="InterPro"/>
</dbReference>
<sequence length="235" mass="24936">MFLTPSDTEKLLLSVAGMVARDRLERGVHLNHPEAIALLSCWVLERAREGATVEQLMEEGVQVLRADQVMAGVPEMIDHVQVEATFPDGRKLVTLSHPIRAVAGSDPGDQEAETVVPGAIRVRDGSVELNAGREKRVVVVFNEGDRPVQIGSHIHLADVNPAVSFLVPNDEGGQDPVSVEGFRLDIPAGTSIRFQPGDAKRLGIVALGGTGAVPGIRPGKPGQSAGNDEAEDQGE</sequence>